<organism evidence="1">
    <name type="scientific">marine sediment metagenome</name>
    <dbReference type="NCBI Taxonomy" id="412755"/>
    <lineage>
        <taxon>unclassified sequences</taxon>
        <taxon>metagenomes</taxon>
        <taxon>ecological metagenomes</taxon>
    </lineage>
</organism>
<dbReference type="AlphaFoldDB" id="X1GRT1"/>
<protein>
    <submittedName>
        <fullName evidence="1">Uncharacterized protein</fullName>
    </submittedName>
</protein>
<gene>
    <name evidence="1" type="ORF">S03H2_29018</name>
</gene>
<accession>X1GRT1</accession>
<sequence>MKKILIIAVVVVLTLALSLSIGAKSKDCVTIQDGVLTYSAGHYLGGEPLMVGYDPYGYNYQAHMFKGSYANSYLGKDGFPPYEGDSEAYLAENPAAEATWYWPYRDVKLMMKWSDEWLSNKDCNRDGKLDRGYKCDPVNANNSGCEGAWLTNHQSGTDVDADGNEYKWTYFVKIVAAPTDAEKVDGIWYAADGTEIGPVIWGAFAIVQQVENDAGAGFTWRTIS</sequence>
<comment type="caution">
    <text evidence="1">The sequence shown here is derived from an EMBL/GenBank/DDBJ whole genome shotgun (WGS) entry which is preliminary data.</text>
</comment>
<evidence type="ECO:0000313" key="1">
    <source>
        <dbReference type="EMBL" id="GAH60586.1"/>
    </source>
</evidence>
<name>X1GRT1_9ZZZZ</name>
<dbReference type="EMBL" id="BARU01017497">
    <property type="protein sequence ID" value="GAH60586.1"/>
    <property type="molecule type" value="Genomic_DNA"/>
</dbReference>
<proteinExistence type="predicted"/>
<reference evidence="1" key="1">
    <citation type="journal article" date="2014" name="Front. Microbiol.">
        <title>High frequency of phylogenetically diverse reductive dehalogenase-homologous genes in deep subseafloor sedimentary metagenomes.</title>
        <authorList>
            <person name="Kawai M."/>
            <person name="Futagami T."/>
            <person name="Toyoda A."/>
            <person name="Takaki Y."/>
            <person name="Nishi S."/>
            <person name="Hori S."/>
            <person name="Arai W."/>
            <person name="Tsubouchi T."/>
            <person name="Morono Y."/>
            <person name="Uchiyama I."/>
            <person name="Ito T."/>
            <person name="Fujiyama A."/>
            <person name="Inagaki F."/>
            <person name="Takami H."/>
        </authorList>
    </citation>
    <scope>NUCLEOTIDE SEQUENCE</scope>
    <source>
        <strain evidence="1">Expedition CK06-06</strain>
    </source>
</reference>